<evidence type="ECO:0000313" key="1">
    <source>
        <dbReference type="EMBL" id="KAI0060194.1"/>
    </source>
</evidence>
<keyword evidence="2" id="KW-1185">Reference proteome</keyword>
<evidence type="ECO:0000313" key="2">
    <source>
        <dbReference type="Proteomes" id="UP000814140"/>
    </source>
</evidence>
<organism evidence="1 2">
    <name type="scientific">Artomyces pyxidatus</name>
    <dbReference type="NCBI Taxonomy" id="48021"/>
    <lineage>
        <taxon>Eukaryota</taxon>
        <taxon>Fungi</taxon>
        <taxon>Dikarya</taxon>
        <taxon>Basidiomycota</taxon>
        <taxon>Agaricomycotina</taxon>
        <taxon>Agaricomycetes</taxon>
        <taxon>Russulales</taxon>
        <taxon>Auriscalpiaceae</taxon>
        <taxon>Artomyces</taxon>
    </lineage>
</organism>
<comment type="caution">
    <text evidence="1">The sequence shown here is derived from an EMBL/GenBank/DDBJ whole genome shotgun (WGS) entry which is preliminary data.</text>
</comment>
<gene>
    <name evidence="1" type="ORF">BV25DRAFT_1917824</name>
</gene>
<dbReference type="Proteomes" id="UP000814140">
    <property type="component" value="Unassembled WGS sequence"/>
</dbReference>
<protein>
    <submittedName>
        <fullName evidence="1">Uncharacterized protein</fullName>
    </submittedName>
</protein>
<name>A0ACB8SUX6_9AGAM</name>
<sequence>MECLQGSSIARCYGWFEVELSANQVVPAWSEHPAEDPDDHNYSLDHDDVIHPDQIKRTKRRDVLSVLVLERLGDRLPLGPHPDSVRSELMDLYRDISHLGIALGADIRRQNILAAPHEEPCLPSLISPFTNRTHRWRVVDFEFGLKANYTVGQIKQTYMTAVRNLIEEPDEEDESVDEEGADHDLSEDKFQP</sequence>
<proteinExistence type="predicted"/>
<accession>A0ACB8SUX6</accession>
<reference evidence="1" key="2">
    <citation type="journal article" date="2022" name="New Phytol.">
        <title>Evolutionary transition to the ectomycorrhizal habit in the genomes of a hyperdiverse lineage of mushroom-forming fungi.</title>
        <authorList>
            <person name="Looney B."/>
            <person name="Miyauchi S."/>
            <person name="Morin E."/>
            <person name="Drula E."/>
            <person name="Courty P.E."/>
            <person name="Kohler A."/>
            <person name="Kuo A."/>
            <person name="LaButti K."/>
            <person name="Pangilinan J."/>
            <person name="Lipzen A."/>
            <person name="Riley R."/>
            <person name="Andreopoulos W."/>
            <person name="He G."/>
            <person name="Johnson J."/>
            <person name="Nolan M."/>
            <person name="Tritt A."/>
            <person name="Barry K.W."/>
            <person name="Grigoriev I.V."/>
            <person name="Nagy L.G."/>
            <person name="Hibbett D."/>
            <person name="Henrissat B."/>
            <person name="Matheny P.B."/>
            <person name="Labbe J."/>
            <person name="Martin F.M."/>
        </authorList>
    </citation>
    <scope>NUCLEOTIDE SEQUENCE</scope>
    <source>
        <strain evidence="1">HHB10654</strain>
    </source>
</reference>
<dbReference type="EMBL" id="MU277220">
    <property type="protein sequence ID" value="KAI0060194.1"/>
    <property type="molecule type" value="Genomic_DNA"/>
</dbReference>
<reference evidence="1" key="1">
    <citation type="submission" date="2021-03" db="EMBL/GenBank/DDBJ databases">
        <authorList>
            <consortium name="DOE Joint Genome Institute"/>
            <person name="Ahrendt S."/>
            <person name="Looney B.P."/>
            <person name="Miyauchi S."/>
            <person name="Morin E."/>
            <person name="Drula E."/>
            <person name="Courty P.E."/>
            <person name="Chicoki N."/>
            <person name="Fauchery L."/>
            <person name="Kohler A."/>
            <person name="Kuo A."/>
            <person name="Labutti K."/>
            <person name="Pangilinan J."/>
            <person name="Lipzen A."/>
            <person name="Riley R."/>
            <person name="Andreopoulos W."/>
            <person name="He G."/>
            <person name="Johnson J."/>
            <person name="Barry K.W."/>
            <person name="Grigoriev I.V."/>
            <person name="Nagy L."/>
            <person name="Hibbett D."/>
            <person name="Henrissat B."/>
            <person name="Matheny P.B."/>
            <person name="Labbe J."/>
            <person name="Martin F."/>
        </authorList>
    </citation>
    <scope>NUCLEOTIDE SEQUENCE</scope>
    <source>
        <strain evidence="1">HHB10654</strain>
    </source>
</reference>